<keyword evidence="4" id="KW-1185">Reference proteome</keyword>
<proteinExistence type="predicted"/>
<organism evidence="3 4">
    <name type="scientific">Heyndrickxia sporothermodurans</name>
    <dbReference type="NCBI Taxonomy" id="46224"/>
    <lineage>
        <taxon>Bacteria</taxon>
        <taxon>Bacillati</taxon>
        <taxon>Bacillota</taxon>
        <taxon>Bacilli</taxon>
        <taxon>Bacillales</taxon>
        <taxon>Bacillaceae</taxon>
        <taxon>Heyndrickxia</taxon>
    </lineage>
</organism>
<dbReference type="Gene3D" id="1.10.260.40">
    <property type="entry name" value="lambda repressor-like DNA-binding domains"/>
    <property type="match status" value="1"/>
</dbReference>
<dbReference type="OrthoDB" id="72638at2"/>
<evidence type="ECO:0000313" key="4">
    <source>
        <dbReference type="Proteomes" id="UP000075666"/>
    </source>
</evidence>
<dbReference type="SUPFAM" id="SSF47413">
    <property type="entry name" value="lambda repressor-like DNA-binding domains"/>
    <property type="match status" value="1"/>
</dbReference>
<dbReference type="CDD" id="cd00093">
    <property type="entry name" value="HTH_XRE"/>
    <property type="match status" value="1"/>
</dbReference>
<gene>
    <name evidence="3" type="ORF">B4102_2137</name>
</gene>
<sequence length="108" mass="12533">MNYRELFKERLILLRTEKKLNQTELANELNVSKAIISKYEKGAASPSYEMLWKLANFFDVSVDYLIGKSNSFNGDPILNHEISEIIAIYDTLSDEEKKYAFKILKSFS</sequence>
<dbReference type="STRING" id="46224.B4102_2137"/>
<dbReference type="PANTHER" id="PTHR46558">
    <property type="entry name" value="TRACRIPTIONAL REGULATORY PROTEIN-RELATED-RELATED"/>
    <property type="match status" value="1"/>
</dbReference>
<name>A0A150LHC3_9BACI</name>
<dbReference type="PATRIC" id="fig|46224.3.peg.3945"/>
<dbReference type="GO" id="GO:0003677">
    <property type="term" value="F:DNA binding"/>
    <property type="evidence" value="ECO:0007669"/>
    <property type="project" value="UniProtKB-KW"/>
</dbReference>
<dbReference type="PROSITE" id="PS50943">
    <property type="entry name" value="HTH_CROC1"/>
    <property type="match status" value="1"/>
</dbReference>
<dbReference type="AlphaFoldDB" id="A0A150LHC3"/>
<dbReference type="SMART" id="SM00530">
    <property type="entry name" value="HTH_XRE"/>
    <property type="match status" value="1"/>
</dbReference>
<accession>A0A150LHC3</accession>
<keyword evidence="1" id="KW-0238">DNA-binding</keyword>
<feature type="domain" description="HTH cro/C1-type" evidence="2">
    <location>
        <begin position="11"/>
        <end position="65"/>
    </location>
</feature>
<evidence type="ECO:0000259" key="2">
    <source>
        <dbReference type="PROSITE" id="PS50943"/>
    </source>
</evidence>
<dbReference type="RefSeq" id="WP_066226167.1">
    <property type="nucleotide sequence ID" value="NZ_LQYN01000006.1"/>
</dbReference>
<protein>
    <recommendedName>
        <fullName evidence="2">HTH cro/C1-type domain-containing protein</fullName>
    </recommendedName>
</protein>
<dbReference type="Pfam" id="PF01381">
    <property type="entry name" value="HTH_3"/>
    <property type="match status" value="1"/>
</dbReference>
<dbReference type="EMBL" id="LQYN01000006">
    <property type="protein sequence ID" value="KYD11409.1"/>
    <property type="molecule type" value="Genomic_DNA"/>
</dbReference>
<dbReference type="Proteomes" id="UP000075666">
    <property type="component" value="Unassembled WGS sequence"/>
</dbReference>
<dbReference type="PANTHER" id="PTHR46558:SF11">
    <property type="entry name" value="HTH-TYPE TRANSCRIPTIONAL REGULATOR XRE"/>
    <property type="match status" value="1"/>
</dbReference>
<reference evidence="3 4" key="1">
    <citation type="submission" date="2016-01" db="EMBL/GenBank/DDBJ databases">
        <title>Genome Sequences of Twelve Sporeforming Bacillus Species Isolated from Foods.</title>
        <authorList>
            <person name="Berendsen E.M."/>
            <person name="Wells-Bennik M.H."/>
            <person name="Krawcyk A.O."/>
            <person name="De Jong A."/>
            <person name="Holsappel S."/>
            <person name="Eijlander R.T."/>
            <person name="Kuipers O.P."/>
        </authorList>
    </citation>
    <scope>NUCLEOTIDE SEQUENCE [LARGE SCALE GENOMIC DNA]</scope>
    <source>
        <strain evidence="3 4">B4102</strain>
    </source>
</reference>
<evidence type="ECO:0000256" key="1">
    <source>
        <dbReference type="ARBA" id="ARBA00023125"/>
    </source>
</evidence>
<dbReference type="InterPro" id="IPR010982">
    <property type="entry name" value="Lambda_DNA-bd_dom_sf"/>
</dbReference>
<evidence type="ECO:0000313" key="3">
    <source>
        <dbReference type="EMBL" id="KYD11409.1"/>
    </source>
</evidence>
<comment type="caution">
    <text evidence="3">The sequence shown here is derived from an EMBL/GenBank/DDBJ whole genome shotgun (WGS) entry which is preliminary data.</text>
</comment>
<dbReference type="InterPro" id="IPR001387">
    <property type="entry name" value="Cro/C1-type_HTH"/>
</dbReference>